<proteinExistence type="predicted"/>
<reference evidence="1 2" key="1">
    <citation type="submission" date="2016-11" db="EMBL/GenBank/DDBJ databases">
        <authorList>
            <person name="Jaros S."/>
            <person name="Januszkiewicz K."/>
            <person name="Wedrychowicz H."/>
        </authorList>
    </citation>
    <scope>NUCLEOTIDE SEQUENCE [LARGE SCALE GENOMIC DNA]</scope>
    <source>
        <strain evidence="1 2">CGMCC 1.6102</strain>
    </source>
</reference>
<dbReference type="Proteomes" id="UP000184513">
    <property type="component" value="Unassembled WGS sequence"/>
</dbReference>
<name>A0A1M7KIX4_9BACT</name>
<dbReference type="AlphaFoldDB" id="A0A1M7KIX4"/>
<sequence length="108" mass="12623">MATTVKIIEYGTPNELTLDSYQRSLFLNELRRVQGSGISVFFKNLFAQMRKRSRPILIRPDCKILVETNGHVTEYFLQGKFVLRKKGSRLTHQFYMGVLLEHWLGMLT</sequence>
<evidence type="ECO:0000313" key="1">
    <source>
        <dbReference type="EMBL" id="SHM65202.1"/>
    </source>
</evidence>
<evidence type="ECO:0000313" key="2">
    <source>
        <dbReference type="Proteomes" id="UP000184513"/>
    </source>
</evidence>
<protein>
    <submittedName>
        <fullName evidence="1">Uncharacterized protein</fullName>
    </submittedName>
</protein>
<keyword evidence="2" id="KW-1185">Reference proteome</keyword>
<accession>A0A1M7KIX4</accession>
<gene>
    <name evidence="1" type="ORF">SAMN04488057_102489</name>
</gene>
<dbReference type="EMBL" id="FRCY01000002">
    <property type="protein sequence ID" value="SHM65202.1"/>
    <property type="molecule type" value="Genomic_DNA"/>
</dbReference>
<organism evidence="1 2">
    <name type="scientific">Cyclobacterium lianum</name>
    <dbReference type="NCBI Taxonomy" id="388280"/>
    <lineage>
        <taxon>Bacteria</taxon>
        <taxon>Pseudomonadati</taxon>
        <taxon>Bacteroidota</taxon>
        <taxon>Cytophagia</taxon>
        <taxon>Cytophagales</taxon>
        <taxon>Cyclobacteriaceae</taxon>
        <taxon>Cyclobacterium</taxon>
    </lineage>
</organism>